<dbReference type="AlphaFoldDB" id="A0A4Q2TZP1"/>
<evidence type="ECO:0000256" key="1">
    <source>
        <dbReference type="SAM" id="MobiDB-lite"/>
    </source>
</evidence>
<feature type="region of interest" description="Disordered" evidence="1">
    <location>
        <begin position="1"/>
        <end position="21"/>
    </location>
</feature>
<dbReference type="Proteomes" id="UP000290759">
    <property type="component" value="Unassembled WGS sequence"/>
</dbReference>
<dbReference type="RefSeq" id="WP_129229273.1">
    <property type="nucleotide sequence ID" value="NZ_QYBB01000046.1"/>
</dbReference>
<reference evidence="2 3" key="2">
    <citation type="submission" date="2019-02" db="EMBL/GenBank/DDBJ databases">
        <title>'Lichenibacterium ramalinii' gen. nov. sp. nov., 'Lichenibacterium minor' gen. nov. sp. nov.</title>
        <authorList>
            <person name="Pankratov T."/>
        </authorList>
    </citation>
    <scope>NUCLEOTIDE SEQUENCE [LARGE SCALE GENOMIC DNA]</scope>
    <source>
        <strain evidence="2 3">RmlP026</strain>
    </source>
</reference>
<protein>
    <submittedName>
        <fullName evidence="2">Uncharacterized protein</fullName>
    </submittedName>
</protein>
<proteinExistence type="predicted"/>
<evidence type="ECO:0000313" key="2">
    <source>
        <dbReference type="EMBL" id="RYC29609.1"/>
    </source>
</evidence>
<dbReference type="EMBL" id="QYBB01000046">
    <property type="protein sequence ID" value="RYC29609.1"/>
    <property type="molecule type" value="Genomic_DNA"/>
</dbReference>
<name>A0A4Q2TZP1_9HYPH</name>
<reference evidence="2 3" key="1">
    <citation type="submission" date="2018-12" db="EMBL/GenBank/DDBJ databases">
        <authorList>
            <person name="Grouzdev D.S."/>
            <person name="Krutkina M.S."/>
        </authorList>
    </citation>
    <scope>NUCLEOTIDE SEQUENCE [LARGE SCALE GENOMIC DNA]</scope>
    <source>
        <strain evidence="2 3">RmlP026</strain>
    </source>
</reference>
<evidence type="ECO:0000313" key="3">
    <source>
        <dbReference type="Proteomes" id="UP000290759"/>
    </source>
</evidence>
<sequence length="108" mass="11086">MGFHSNISPAQEQEPPEQGPCRRLLHDITTTRIDRSGARLKVIALTSAAAFGLVDGKLIKLGLSGPSPASPEAATGRPTAVLPDINAAGTDATVDLEPAGPILHSGRA</sequence>
<gene>
    <name evidence="2" type="ORF">D3273_23205</name>
</gene>
<organism evidence="2 3">
    <name type="scientific">Lichenibacterium minor</name>
    <dbReference type="NCBI Taxonomy" id="2316528"/>
    <lineage>
        <taxon>Bacteria</taxon>
        <taxon>Pseudomonadati</taxon>
        <taxon>Pseudomonadota</taxon>
        <taxon>Alphaproteobacteria</taxon>
        <taxon>Hyphomicrobiales</taxon>
        <taxon>Lichenihabitantaceae</taxon>
        <taxon>Lichenibacterium</taxon>
    </lineage>
</organism>
<comment type="caution">
    <text evidence="2">The sequence shown here is derived from an EMBL/GenBank/DDBJ whole genome shotgun (WGS) entry which is preliminary data.</text>
</comment>
<accession>A0A4Q2TZP1</accession>
<keyword evidence="3" id="KW-1185">Reference proteome</keyword>